<feature type="region of interest" description="Disordered" evidence="1">
    <location>
        <begin position="49"/>
        <end position="71"/>
    </location>
</feature>
<evidence type="ECO:0000313" key="2">
    <source>
        <dbReference type="EMBL" id="KPP61618.1"/>
    </source>
</evidence>
<dbReference type="Pfam" id="PF15745">
    <property type="entry name" value="AP1AR"/>
    <property type="match status" value="2"/>
</dbReference>
<dbReference type="Proteomes" id="UP000034805">
    <property type="component" value="Unassembled WGS sequence"/>
</dbReference>
<name>A0A0P7WKI3_SCLFO</name>
<feature type="compositionally biased region" description="Acidic residues" evidence="1">
    <location>
        <begin position="124"/>
        <end position="133"/>
    </location>
</feature>
<dbReference type="PANTHER" id="PTHR34529">
    <property type="entry name" value="AP-1 COMPLEX-ASSOCIATED REGULATORY PROTEIN"/>
    <property type="match status" value="1"/>
</dbReference>
<dbReference type="GO" id="GO:0005829">
    <property type="term" value="C:cytosol"/>
    <property type="evidence" value="ECO:0007669"/>
    <property type="project" value="GOC"/>
</dbReference>
<protein>
    <submittedName>
        <fullName evidence="2">Uncharacterized protein</fullName>
    </submittedName>
</protein>
<dbReference type="PANTHER" id="PTHR34529:SF1">
    <property type="entry name" value="AP-1 COMPLEX-ASSOCIATED REGULATORY PROTEIN"/>
    <property type="match status" value="1"/>
</dbReference>
<reference evidence="2 3" key="1">
    <citation type="submission" date="2015-08" db="EMBL/GenBank/DDBJ databases">
        <title>The genome of the Asian arowana (Scleropages formosus).</title>
        <authorList>
            <person name="Tan M.H."/>
            <person name="Gan H.M."/>
            <person name="Croft L.J."/>
            <person name="Austin C.M."/>
        </authorList>
    </citation>
    <scope>NUCLEOTIDE SEQUENCE [LARGE SCALE GENOMIC DNA]</scope>
    <source>
        <strain evidence="2">Aro1</strain>
    </source>
</reference>
<feature type="compositionally biased region" description="Basic and acidic residues" evidence="1">
    <location>
        <begin position="49"/>
        <end position="60"/>
    </location>
</feature>
<organism evidence="2 3">
    <name type="scientific">Scleropages formosus</name>
    <name type="common">Asian bonytongue</name>
    <name type="synonym">Osteoglossum formosum</name>
    <dbReference type="NCBI Taxonomy" id="113540"/>
    <lineage>
        <taxon>Eukaryota</taxon>
        <taxon>Metazoa</taxon>
        <taxon>Chordata</taxon>
        <taxon>Craniata</taxon>
        <taxon>Vertebrata</taxon>
        <taxon>Euteleostomi</taxon>
        <taxon>Actinopterygii</taxon>
        <taxon>Neopterygii</taxon>
        <taxon>Teleostei</taxon>
        <taxon>Osteoglossocephala</taxon>
        <taxon>Osteoglossomorpha</taxon>
        <taxon>Osteoglossiformes</taxon>
        <taxon>Osteoglossidae</taxon>
        <taxon>Scleropages</taxon>
    </lineage>
</organism>
<dbReference type="GO" id="GO:0005768">
    <property type="term" value="C:endosome"/>
    <property type="evidence" value="ECO:0007669"/>
    <property type="project" value="TreeGrafter"/>
</dbReference>
<dbReference type="AlphaFoldDB" id="A0A0P7WKI3"/>
<feature type="region of interest" description="Disordered" evidence="1">
    <location>
        <begin position="100"/>
        <end position="140"/>
    </location>
</feature>
<dbReference type="EMBL" id="JARO02009454">
    <property type="protein sequence ID" value="KPP61618.1"/>
    <property type="molecule type" value="Genomic_DNA"/>
</dbReference>
<feature type="compositionally biased region" description="Polar residues" evidence="1">
    <location>
        <begin position="109"/>
        <end position="123"/>
    </location>
</feature>
<comment type="caution">
    <text evidence="2">The sequence shown here is derived from an EMBL/GenBank/DDBJ whole genome shotgun (WGS) entry which is preliminary data.</text>
</comment>
<proteinExistence type="predicted"/>
<evidence type="ECO:0000256" key="1">
    <source>
        <dbReference type="SAM" id="MobiDB-lite"/>
    </source>
</evidence>
<dbReference type="GO" id="GO:0034315">
    <property type="term" value="P:regulation of Arp2/3 complex-mediated actin nucleation"/>
    <property type="evidence" value="ECO:0007669"/>
    <property type="project" value="InterPro"/>
</dbReference>
<dbReference type="GO" id="GO:2000146">
    <property type="term" value="P:negative regulation of cell motility"/>
    <property type="evidence" value="ECO:0007669"/>
    <property type="project" value="InterPro"/>
</dbReference>
<dbReference type="GO" id="GO:0048203">
    <property type="term" value="P:vesicle targeting, trans-Golgi to endosome"/>
    <property type="evidence" value="ECO:0007669"/>
    <property type="project" value="InterPro"/>
</dbReference>
<dbReference type="GO" id="GO:0019894">
    <property type="term" value="F:kinesin binding"/>
    <property type="evidence" value="ECO:0007669"/>
    <property type="project" value="TreeGrafter"/>
</dbReference>
<evidence type="ECO:0000313" key="3">
    <source>
        <dbReference type="Proteomes" id="UP000034805"/>
    </source>
</evidence>
<sequence>MQGDITPLSLRTSWRAMRAISEEELGHLRAQQYTAISDKQTLIDERLQAEQQEQREKIDTDISSQRGHQNAMMVESNPGAQLQSMKGQEEVMRNRRLPSDMATVMPKVENNSEFTSQTSSTNNEDLDLEWDSEDGGRLPL</sequence>
<dbReference type="InterPro" id="IPR031483">
    <property type="entry name" value="AP1AR"/>
</dbReference>
<dbReference type="GO" id="GO:1900025">
    <property type="term" value="P:negative regulation of substrate adhesion-dependent cell spreading"/>
    <property type="evidence" value="ECO:0007669"/>
    <property type="project" value="InterPro"/>
</dbReference>
<dbReference type="GO" id="GO:0035650">
    <property type="term" value="F:AP-1 adaptor complex binding"/>
    <property type="evidence" value="ECO:0007669"/>
    <property type="project" value="InterPro"/>
</dbReference>
<accession>A0A0P7WKI3</accession>
<gene>
    <name evidence="2" type="ORF">Z043_120262</name>
</gene>